<dbReference type="PANTHER" id="PTHR43884:SF12">
    <property type="entry name" value="ISOVALERYL-COA DEHYDROGENASE, MITOCHONDRIAL-RELATED"/>
    <property type="match status" value="1"/>
</dbReference>
<dbReference type="InterPro" id="IPR009100">
    <property type="entry name" value="AcylCoA_DH/oxidase_NM_dom_sf"/>
</dbReference>
<sequence length="369" mass="38360">MSGPFADRTGVITSPDDPLLAELCERLAAAAGATDKAGAWPGDQLRWCGEAGVFEWFVPVEHGGQGWSAEDVTRGYLALSAACLTTTFVITQRTGACRRIAGCDNDDLKPRLMPALVAGDSFATVGISHLTTSRRHLGRPVLTAEAADGGYKLDGMAPWVTGAEAAETVVVGATLVESGEPTERQMLVALPMDSPGVSTPEPFPLVAVTGSKTGPVKLDGVLIGEDRVMTGPVESVLSVGPGGGAGGHDTSTLAIGLATAAIRFLQQEAAKRDDLKAAAESLDTERRAVEADLLSLARDEPSCTKESLRTRSNSLVLRAAQASLAAAKGAGFVAGHPAGRWCREALFFLVWSCPQPVLDANLCELAGLE</sequence>
<protein>
    <recommendedName>
        <fullName evidence="2">Acyl-CoA dehydrogenase/oxidase N-terminal domain-containing protein</fullName>
    </recommendedName>
</protein>
<evidence type="ECO:0000256" key="1">
    <source>
        <dbReference type="SAM" id="Coils"/>
    </source>
</evidence>
<dbReference type="SUPFAM" id="SSF56645">
    <property type="entry name" value="Acyl-CoA dehydrogenase NM domain-like"/>
    <property type="match status" value="1"/>
</dbReference>
<dbReference type="OrthoDB" id="248779at2"/>
<dbReference type="PANTHER" id="PTHR43884">
    <property type="entry name" value="ACYL-COA DEHYDROGENASE"/>
    <property type="match status" value="1"/>
</dbReference>
<dbReference type="GO" id="GO:0050660">
    <property type="term" value="F:flavin adenine dinucleotide binding"/>
    <property type="evidence" value="ECO:0007669"/>
    <property type="project" value="InterPro"/>
</dbReference>
<dbReference type="Proteomes" id="UP000315440">
    <property type="component" value="Unassembled WGS sequence"/>
</dbReference>
<dbReference type="GO" id="GO:0003995">
    <property type="term" value="F:acyl-CoA dehydrogenase activity"/>
    <property type="evidence" value="ECO:0007669"/>
    <property type="project" value="TreeGrafter"/>
</dbReference>
<evidence type="ECO:0000313" key="4">
    <source>
        <dbReference type="Proteomes" id="UP000315440"/>
    </source>
</evidence>
<dbReference type="EMBL" id="SJPQ01000005">
    <property type="protein sequence ID" value="TWT86258.1"/>
    <property type="molecule type" value="Genomic_DNA"/>
</dbReference>
<dbReference type="AlphaFoldDB" id="A0A5C5ZGI3"/>
<name>A0A5C5ZGI3_9BACT</name>
<evidence type="ECO:0000259" key="2">
    <source>
        <dbReference type="Pfam" id="PF02771"/>
    </source>
</evidence>
<feature type="coiled-coil region" evidence="1">
    <location>
        <begin position="265"/>
        <end position="292"/>
    </location>
</feature>
<dbReference type="Pfam" id="PF02771">
    <property type="entry name" value="Acyl-CoA_dh_N"/>
    <property type="match status" value="1"/>
</dbReference>
<reference evidence="3 4" key="1">
    <citation type="submission" date="2019-02" db="EMBL/GenBank/DDBJ databases">
        <title>Deep-cultivation of Planctomycetes and their phenomic and genomic characterization uncovers novel biology.</title>
        <authorList>
            <person name="Wiegand S."/>
            <person name="Jogler M."/>
            <person name="Boedeker C."/>
            <person name="Pinto D."/>
            <person name="Vollmers J."/>
            <person name="Rivas-Marin E."/>
            <person name="Kohn T."/>
            <person name="Peeters S.H."/>
            <person name="Heuer A."/>
            <person name="Rast P."/>
            <person name="Oberbeckmann S."/>
            <person name="Bunk B."/>
            <person name="Jeske O."/>
            <person name="Meyerdierks A."/>
            <person name="Storesund J.E."/>
            <person name="Kallscheuer N."/>
            <person name="Luecker S."/>
            <person name="Lage O.M."/>
            <person name="Pohl T."/>
            <person name="Merkel B.J."/>
            <person name="Hornburger P."/>
            <person name="Mueller R.-W."/>
            <person name="Bruemmer F."/>
            <person name="Labrenz M."/>
            <person name="Spormann A.M."/>
            <person name="Op Den Camp H."/>
            <person name="Overmann J."/>
            <person name="Amann R."/>
            <person name="Jetten M.S.M."/>
            <person name="Mascher T."/>
            <person name="Medema M.H."/>
            <person name="Devos D.P."/>
            <person name="Kaster A.-K."/>
            <person name="Ovreas L."/>
            <person name="Rohde M."/>
            <person name="Galperin M.Y."/>
            <person name="Jogler C."/>
        </authorList>
    </citation>
    <scope>NUCLEOTIDE SEQUENCE [LARGE SCALE GENOMIC DNA]</scope>
    <source>
        <strain evidence="3 4">Mal64</strain>
    </source>
</reference>
<dbReference type="InterPro" id="IPR046373">
    <property type="entry name" value="Acyl-CoA_Oxase/DH_mid-dom_sf"/>
</dbReference>
<dbReference type="InterPro" id="IPR037069">
    <property type="entry name" value="AcylCoA_DH/ox_N_sf"/>
</dbReference>
<dbReference type="RefSeq" id="WP_146403255.1">
    <property type="nucleotide sequence ID" value="NZ_SJPQ01000005.1"/>
</dbReference>
<dbReference type="Gene3D" id="2.40.110.10">
    <property type="entry name" value="Butyryl-CoA Dehydrogenase, subunit A, domain 2"/>
    <property type="match status" value="1"/>
</dbReference>
<dbReference type="InterPro" id="IPR013786">
    <property type="entry name" value="AcylCoA_DH/ox_N"/>
</dbReference>
<feature type="domain" description="Acyl-CoA dehydrogenase/oxidase N-terminal" evidence="2">
    <location>
        <begin position="25"/>
        <end position="120"/>
    </location>
</feature>
<dbReference type="Gene3D" id="1.10.540.10">
    <property type="entry name" value="Acyl-CoA dehydrogenase/oxidase, N-terminal domain"/>
    <property type="match status" value="1"/>
</dbReference>
<keyword evidence="1" id="KW-0175">Coiled coil</keyword>
<organism evidence="3 4">
    <name type="scientific">Pseudobythopirellula maris</name>
    <dbReference type="NCBI Taxonomy" id="2527991"/>
    <lineage>
        <taxon>Bacteria</taxon>
        <taxon>Pseudomonadati</taxon>
        <taxon>Planctomycetota</taxon>
        <taxon>Planctomycetia</taxon>
        <taxon>Pirellulales</taxon>
        <taxon>Lacipirellulaceae</taxon>
        <taxon>Pseudobythopirellula</taxon>
    </lineage>
</organism>
<accession>A0A5C5ZGI3</accession>
<proteinExistence type="predicted"/>
<keyword evidence="4" id="KW-1185">Reference proteome</keyword>
<comment type="caution">
    <text evidence="3">The sequence shown here is derived from an EMBL/GenBank/DDBJ whole genome shotgun (WGS) entry which is preliminary data.</text>
</comment>
<gene>
    <name evidence="3" type="ORF">Mal64_37980</name>
</gene>
<evidence type="ECO:0000313" key="3">
    <source>
        <dbReference type="EMBL" id="TWT86258.1"/>
    </source>
</evidence>